<sequence length="133" mass="14673">MPEWKGRVPLTRSHCERITCGVQRLICGAAGPSRSVSVHTVSDTIQQSPVCMVHDNNCDGVANEWSDVRALRLACELRSARGKTCVRRRLPGDATTKPPAKYDPRRRHRSLSVKSPARMAIEIGTTHIDKSAS</sequence>
<comment type="caution">
    <text evidence="2">The sequence shown here is derived from an EMBL/GenBank/DDBJ whole genome shotgun (WGS) entry which is preliminary data.</text>
</comment>
<gene>
    <name evidence="2" type="ORF">EVAR_88485_1</name>
</gene>
<dbReference type="EMBL" id="BGZK01000955">
    <property type="protein sequence ID" value="GBP66375.1"/>
    <property type="molecule type" value="Genomic_DNA"/>
</dbReference>
<organism evidence="2 3">
    <name type="scientific">Eumeta variegata</name>
    <name type="common">Bagworm moth</name>
    <name type="synonym">Eumeta japonica</name>
    <dbReference type="NCBI Taxonomy" id="151549"/>
    <lineage>
        <taxon>Eukaryota</taxon>
        <taxon>Metazoa</taxon>
        <taxon>Ecdysozoa</taxon>
        <taxon>Arthropoda</taxon>
        <taxon>Hexapoda</taxon>
        <taxon>Insecta</taxon>
        <taxon>Pterygota</taxon>
        <taxon>Neoptera</taxon>
        <taxon>Endopterygota</taxon>
        <taxon>Lepidoptera</taxon>
        <taxon>Glossata</taxon>
        <taxon>Ditrysia</taxon>
        <taxon>Tineoidea</taxon>
        <taxon>Psychidae</taxon>
        <taxon>Oiketicinae</taxon>
        <taxon>Eumeta</taxon>
    </lineage>
</organism>
<accession>A0A4C1XW60</accession>
<keyword evidence="3" id="KW-1185">Reference proteome</keyword>
<evidence type="ECO:0000313" key="3">
    <source>
        <dbReference type="Proteomes" id="UP000299102"/>
    </source>
</evidence>
<reference evidence="2 3" key="1">
    <citation type="journal article" date="2019" name="Commun. Biol.">
        <title>The bagworm genome reveals a unique fibroin gene that provides high tensile strength.</title>
        <authorList>
            <person name="Kono N."/>
            <person name="Nakamura H."/>
            <person name="Ohtoshi R."/>
            <person name="Tomita M."/>
            <person name="Numata K."/>
            <person name="Arakawa K."/>
        </authorList>
    </citation>
    <scope>NUCLEOTIDE SEQUENCE [LARGE SCALE GENOMIC DNA]</scope>
</reference>
<feature type="region of interest" description="Disordered" evidence="1">
    <location>
        <begin position="88"/>
        <end position="117"/>
    </location>
</feature>
<dbReference type="AlphaFoldDB" id="A0A4C1XW60"/>
<name>A0A4C1XW60_EUMVA</name>
<protein>
    <submittedName>
        <fullName evidence="2">Uncharacterized protein</fullName>
    </submittedName>
</protein>
<evidence type="ECO:0000313" key="2">
    <source>
        <dbReference type="EMBL" id="GBP66375.1"/>
    </source>
</evidence>
<proteinExistence type="predicted"/>
<dbReference type="Proteomes" id="UP000299102">
    <property type="component" value="Unassembled WGS sequence"/>
</dbReference>
<evidence type="ECO:0000256" key="1">
    <source>
        <dbReference type="SAM" id="MobiDB-lite"/>
    </source>
</evidence>